<protein>
    <submittedName>
        <fullName evidence="14">Receptor-like protein 6</fullName>
    </submittedName>
</protein>
<evidence type="ECO:0000256" key="10">
    <source>
        <dbReference type="ARBA" id="ARBA00023170"/>
    </source>
</evidence>
<gene>
    <name evidence="14" type="primary">LOC125424283</name>
</gene>
<sequence>MATGHVVSLDLSGSWLQGPLLSNSSLFSLLHLQNLNLAYNNFSSSPIPSEFGQLSKLTHLNLSCSLFSGPIPSEILRLTNLISLDLSYYFEVPCPFCEFIGYYYPNIQEPELLRSLAENITSLRKLHLGGLNFSSQVPESLGNLSSLTHLFLYKCNLHGVFPKTIFRLPNLRSVNLRDNHDLTGSLSEFHSGSNLLSLELSSTKFGGKLPYSIGNLTSLNVLDLTNCKFSGPVPYSLGNLANISQLHLDGNEFTGEFPSSLENLTQISYLDLSNNFFHGSLPISLPYLLDDVNFKNNSFTGPVPFQFFSNLTLLRTLDLSSNSLNGVIPSSLCSLVSYLNLDDNQFTDLENINSISSQLEYLSLNRNKLKGSIPNSIFKLKSLTSLSPGSNSLSGRVDLGIFSELGKLQYLDLSDNALSLTTNVSMNISALPKFQYLGLSSCSITEFPDFLKAQNDDFLKAQNELVSLDLSHNKIGGPIPKWFLNVSIMNLNSLSLSHNFIIGWQETPCVLPWKELSYLDLSSNMLQGPLVVPPMSTLYFFISYNNLTGPIDLLFCNISFVLFDASYNHLGSTIPQCLDNVHGYLTVLNIRRNNFHGNIPQFCRALNRLTTLDFSHNKLYGNIPRSLIKCKDLQVLNLGHNQISDTFPFWLQNLQQLKVLSLCSNKFHGPICCAHDFFGFMTLKILDLSHNGFFGNLPSDYFRNWTSMTLSDNASENPFELEQGLYNDSVSIVNKGAEMELVKITLMVFISIDLSNNKFDGEIPSSIWCVRSLVMLNLSSNNFSGHIPSSLGNLIELESLDLSNNELSGKIPQQLTSLTFLGYLNFSQNQLVGPIPQGGQVQTFADSFEGNMGLCGIPLSRKCETPIPSSNDHYNEKSDFISGFGWKPVVIGYGCGLLIGMVAGHVISSRRPDLFFKVFGVILQRGS</sequence>
<evidence type="ECO:0000256" key="12">
    <source>
        <dbReference type="SAM" id="Phobius"/>
    </source>
</evidence>
<dbReference type="SUPFAM" id="SSF52058">
    <property type="entry name" value="L domain-like"/>
    <property type="match status" value="2"/>
</dbReference>
<evidence type="ECO:0000256" key="9">
    <source>
        <dbReference type="ARBA" id="ARBA00023136"/>
    </source>
</evidence>
<keyword evidence="7" id="KW-0677">Repeat</keyword>
<keyword evidence="9 12" id="KW-0472">Membrane</keyword>
<evidence type="ECO:0000256" key="2">
    <source>
        <dbReference type="ARBA" id="ARBA00009592"/>
    </source>
</evidence>
<dbReference type="InterPro" id="IPR001611">
    <property type="entry name" value="Leu-rich_rpt"/>
</dbReference>
<accession>A0ABM3IWV6</accession>
<dbReference type="InterPro" id="IPR003591">
    <property type="entry name" value="Leu-rich_rpt_typical-subtyp"/>
</dbReference>
<dbReference type="GeneID" id="125424283"/>
<comment type="similarity">
    <text evidence="2">Belongs to the RLP family.</text>
</comment>
<reference evidence="14" key="1">
    <citation type="submission" date="2025-08" db="UniProtKB">
        <authorList>
            <consortium name="RefSeq"/>
        </authorList>
    </citation>
    <scope>IDENTIFICATION</scope>
    <source>
        <tissue evidence="14">Seedling</tissue>
    </source>
</reference>
<dbReference type="InterPro" id="IPR032675">
    <property type="entry name" value="LRR_dom_sf"/>
</dbReference>
<keyword evidence="11" id="KW-0325">Glycoprotein</keyword>
<keyword evidence="8 12" id="KW-1133">Transmembrane helix</keyword>
<feature type="transmembrane region" description="Helical" evidence="12">
    <location>
        <begin position="884"/>
        <end position="907"/>
    </location>
</feature>
<keyword evidence="6" id="KW-0732">Signal</keyword>
<keyword evidence="10" id="KW-0675">Receptor</keyword>
<dbReference type="PANTHER" id="PTHR48061">
    <property type="entry name" value="LEUCINE-RICH REPEAT RECEPTOR PROTEIN KINASE EMS1-LIKE-RELATED"/>
    <property type="match status" value="1"/>
</dbReference>
<dbReference type="PRINTS" id="PR00019">
    <property type="entry name" value="LEURICHRPT"/>
</dbReference>
<evidence type="ECO:0000256" key="11">
    <source>
        <dbReference type="ARBA" id="ARBA00023180"/>
    </source>
</evidence>
<proteinExistence type="inferred from homology"/>
<dbReference type="RefSeq" id="XP_048337085.2">
    <property type="nucleotide sequence ID" value="XM_048481128.2"/>
</dbReference>
<evidence type="ECO:0000256" key="7">
    <source>
        <dbReference type="ARBA" id="ARBA00022737"/>
    </source>
</evidence>
<dbReference type="Proteomes" id="UP001652623">
    <property type="component" value="Chromosome 9"/>
</dbReference>
<evidence type="ECO:0000256" key="5">
    <source>
        <dbReference type="ARBA" id="ARBA00022692"/>
    </source>
</evidence>
<dbReference type="PANTHER" id="PTHR48061:SF36">
    <property type="entry name" value="RECEPTOR-LIKE PROTEIN 12"/>
    <property type="match status" value="1"/>
</dbReference>
<dbReference type="InterPro" id="IPR046956">
    <property type="entry name" value="RLP23-like"/>
</dbReference>
<dbReference type="SUPFAM" id="SSF52047">
    <property type="entry name" value="RNI-like"/>
    <property type="match status" value="1"/>
</dbReference>
<keyword evidence="3" id="KW-1003">Cell membrane</keyword>
<evidence type="ECO:0000313" key="13">
    <source>
        <dbReference type="Proteomes" id="UP001652623"/>
    </source>
</evidence>
<evidence type="ECO:0000313" key="14">
    <source>
        <dbReference type="RefSeq" id="XP_048337085.2"/>
    </source>
</evidence>
<keyword evidence="5 12" id="KW-0812">Transmembrane</keyword>
<keyword evidence="13" id="KW-1185">Reference proteome</keyword>
<evidence type="ECO:0000256" key="8">
    <source>
        <dbReference type="ARBA" id="ARBA00022989"/>
    </source>
</evidence>
<dbReference type="Gene3D" id="3.80.10.10">
    <property type="entry name" value="Ribonuclease Inhibitor"/>
    <property type="match status" value="5"/>
</dbReference>
<evidence type="ECO:0000256" key="6">
    <source>
        <dbReference type="ARBA" id="ARBA00022729"/>
    </source>
</evidence>
<dbReference type="PROSITE" id="PS51450">
    <property type="entry name" value="LRR"/>
    <property type="match status" value="1"/>
</dbReference>
<dbReference type="SMART" id="SM00369">
    <property type="entry name" value="LRR_TYP"/>
    <property type="match status" value="8"/>
</dbReference>
<evidence type="ECO:0000256" key="1">
    <source>
        <dbReference type="ARBA" id="ARBA00004251"/>
    </source>
</evidence>
<evidence type="ECO:0000256" key="3">
    <source>
        <dbReference type="ARBA" id="ARBA00022475"/>
    </source>
</evidence>
<comment type="subcellular location">
    <subcellularLocation>
        <location evidence="1">Cell membrane</location>
        <topology evidence="1">Single-pass type I membrane protein</topology>
    </subcellularLocation>
</comment>
<dbReference type="Pfam" id="PF00560">
    <property type="entry name" value="LRR_1"/>
    <property type="match status" value="11"/>
</dbReference>
<name>A0ABM3IWV6_ZIZJJ</name>
<keyword evidence="4" id="KW-0433">Leucine-rich repeat</keyword>
<dbReference type="Pfam" id="PF13855">
    <property type="entry name" value="LRR_8"/>
    <property type="match status" value="1"/>
</dbReference>
<evidence type="ECO:0000256" key="4">
    <source>
        <dbReference type="ARBA" id="ARBA00022614"/>
    </source>
</evidence>
<organism evidence="13 14">
    <name type="scientific">Ziziphus jujuba</name>
    <name type="common">Chinese jujube</name>
    <name type="synonym">Ziziphus sativa</name>
    <dbReference type="NCBI Taxonomy" id="326968"/>
    <lineage>
        <taxon>Eukaryota</taxon>
        <taxon>Viridiplantae</taxon>
        <taxon>Streptophyta</taxon>
        <taxon>Embryophyta</taxon>
        <taxon>Tracheophyta</taxon>
        <taxon>Spermatophyta</taxon>
        <taxon>Magnoliopsida</taxon>
        <taxon>eudicotyledons</taxon>
        <taxon>Gunneridae</taxon>
        <taxon>Pentapetalae</taxon>
        <taxon>rosids</taxon>
        <taxon>fabids</taxon>
        <taxon>Rosales</taxon>
        <taxon>Rhamnaceae</taxon>
        <taxon>Paliureae</taxon>
        <taxon>Ziziphus</taxon>
    </lineage>
</organism>